<organism evidence="3 4">
    <name type="scientific">Lactiplantibacillus garii</name>
    <dbReference type="NCBI Taxonomy" id="2306423"/>
    <lineage>
        <taxon>Bacteria</taxon>
        <taxon>Bacillati</taxon>
        <taxon>Bacillota</taxon>
        <taxon>Bacilli</taxon>
        <taxon>Lactobacillales</taxon>
        <taxon>Lactobacillaceae</taxon>
        <taxon>Lactiplantibacillus</taxon>
    </lineage>
</organism>
<dbReference type="InterPro" id="IPR029058">
    <property type="entry name" value="AB_hydrolase_fold"/>
</dbReference>
<gene>
    <name evidence="3" type="ORF">D1831_10795</name>
</gene>
<evidence type="ECO:0000259" key="2">
    <source>
        <dbReference type="Pfam" id="PF20434"/>
    </source>
</evidence>
<dbReference type="OrthoDB" id="9815425at2"/>
<comment type="caution">
    <text evidence="3">The sequence shown here is derived from an EMBL/GenBank/DDBJ whole genome shotgun (WGS) entry which is preliminary data.</text>
</comment>
<name>A0A426D5E6_9LACO</name>
<dbReference type="SUPFAM" id="SSF53474">
    <property type="entry name" value="alpha/beta-Hydrolases"/>
    <property type="match status" value="1"/>
</dbReference>
<feature type="domain" description="BD-FAE-like" evidence="2">
    <location>
        <begin position="51"/>
        <end position="153"/>
    </location>
</feature>
<dbReference type="RefSeq" id="WP_125072932.1">
    <property type="nucleotide sequence ID" value="NZ_QWZQ01000039.1"/>
</dbReference>
<accession>A0A426D5E6</accession>
<proteinExistence type="predicted"/>
<dbReference type="Pfam" id="PF20434">
    <property type="entry name" value="BD-FAE"/>
    <property type="match status" value="1"/>
</dbReference>
<dbReference type="AlphaFoldDB" id="A0A426D5E6"/>
<evidence type="ECO:0000313" key="4">
    <source>
        <dbReference type="Proteomes" id="UP000283633"/>
    </source>
</evidence>
<dbReference type="Proteomes" id="UP000283633">
    <property type="component" value="Unassembled WGS sequence"/>
</dbReference>
<dbReference type="EMBL" id="QWZQ01000039">
    <property type="protein sequence ID" value="RRK09788.1"/>
    <property type="molecule type" value="Genomic_DNA"/>
</dbReference>
<dbReference type="InterPro" id="IPR049492">
    <property type="entry name" value="BD-FAE-like_dom"/>
</dbReference>
<keyword evidence="4" id="KW-1185">Reference proteome</keyword>
<dbReference type="GO" id="GO:0016787">
    <property type="term" value="F:hydrolase activity"/>
    <property type="evidence" value="ECO:0007669"/>
    <property type="project" value="UniProtKB-KW"/>
</dbReference>
<keyword evidence="1 3" id="KW-0378">Hydrolase</keyword>
<evidence type="ECO:0000313" key="3">
    <source>
        <dbReference type="EMBL" id="RRK09788.1"/>
    </source>
</evidence>
<dbReference type="InterPro" id="IPR050300">
    <property type="entry name" value="GDXG_lipolytic_enzyme"/>
</dbReference>
<protein>
    <submittedName>
        <fullName evidence="3">Alpha/beta hydrolase</fullName>
    </submittedName>
</protein>
<sequence>MQPTMNEAIQQLRHDFKANDDRRDAGLPTEVAGVKRLNNLPYAGDDVWHQLDLYLPTGVTGPLPTIINIHGGGWCYGTKETYQFFGLNWAQRGFAFVNPNYRLAPDAVFPDQLDDVNAYVHWVAEHAADYGLDPNNVFLMGDSAGGQMAEQYAAILTNPVYRAKFDYQPTALKFRALVLNSAAVFLLDPGMITAAVAPYFPPRIVKTQRARLATEDYLQAPYLPTFICTGTHDFLRNNAAKLDGFLTAKGIPHVFKMYGTPTDPKGHVFMVDQKDPVGQQATTDEQAFLRAYLVDTPD</sequence>
<dbReference type="Gene3D" id="3.40.50.1820">
    <property type="entry name" value="alpha/beta hydrolase"/>
    <property type="match status" value="1"/>
</dbReference>
<dbReference type="PANTHER" id="PTHR48081">
    <property type="entry name" value="AB HYDROLASE SUPERFAMILY PROTEIN C4A8.06C"/>
    <property type="match status" value="1"/>
</dbReference>
<evidence type="ECO:0000256" key="1">
    <source>
        <dbReference type="ARBA" id="ARBA00022801"/>
    </source>
</evidence>
<reference evidence="3 4" key="1">
    <citation type="submission" date="2018-08" db="EMBL/GenBank/DDBJ databases">
        <title>Genome Lactobacillus garii FI11369.</title>
        <authorList>
            <person name="Diaz M."/>
            <person name="Narbad A."/>
        </authorList>
    </citation>
    <scope>NUCLEOTIDE SEQUENCE [LARGE SCALE GENOMIC DNA]</scope>
    <source>
        <strain evidence="3 4">FI11369</strain>
    </source>
</reference>